<comment type="catalytic activity">
    <reaction evidence="6">
        <text>a (3S)-3-hydroxyacyl-CoA = a (2E)-enoyl-CoA + H2O</text>
        <dbReference type="Rhea" id="RHEA:16105"/>
        <dbReference type="ChEBI" id="CHEBI:15377"/>
        <dbReference type="ChEBI" id="CHEBI:57318"/>
        <dbReference type="ChEBI" id="CHEBI:58856"/>
        <dbReference type="EC" id="4.2.1.17"/>
    </reaction>
</comment>
<keyword evidence="4" id="KW-0443">Lipid metabolism</keyword>
<evidence type="ECO:0000256" key="4">
    <source>
        <dbReference type="ARBA" id="ARBA00023098"/>
    </source>
</evidence>
<dbReference type="CDD" id="cd06558">
    <property type="entry name" value="crotonase-like"/>
    <property type="match status" value="1"/>
</dbReference>
<reference evidence="9 10" key="1">
    <citation type="submission" date="2019-07" db="EMBL/GenBank/DDBJ databases">
        <title>Genome sequencing of lignin-degrading bacterial isolates.</title>
        <authorList>
            <person name="Gladden J."/>
        </authorList>
    </citation>
    <scope>NUCLEOTIDE SEQUENCE [LARGE SCALE GENOMIC DNA]</scope>
    <source>
        <strain evidence="9 10">J45</strain>
    </source>
</reference>
<evidence type="ECO:0000256" key="5">
    <source>
        <dbReference type="ARBA" id="ARBA00023239"/>
    </source>
</evidence>
<dbReference type="PANTHER" id="PTHR11941">
    <property type="entry name" value="ENOYL-COA HYDRATASE-RELATED"/>
    <property type="match status" value="1"/>
</dbReference>
<evidence type="ECO:0000256" key="3">
    <source>
        <dbReference type="ARBA" id="ARBA00022832"/>
    </source>
</evidence>
<keyword evidence="3" id="KW-0276">Fatty acid metabolism</keyword>
<evidence type="ECO:0000313" key="9">
    <source>
        <dbReference type="EMBL" id="TWH18006.1"/>
    </source>
</evidence>
<evidence type="ECO:0000256" key="8">
    <source>
        <dbReference type="RuleBase" id="RU003707"/>
    </source>
</evidence>
<dbReference type="GO" id="GO:0006635">
    <property type="term" value="P:fatty acid beta-oxidation"/>
    <property type="evidence" value="ECO:0007669"/>
    <property type="project" value="TreeGrafter"/>
</dbReference>
<evidence type="ECO:0000256" key="7">
    <source>
        <dbReference type="ARBA" id="ARBA00023717"/>
    </source>
</evidence>
<dbReference type="Gene3D" id="3.90.226.10">
    <property type="entry name" value="2-enoyl-CoA Hydratase, Chain A, domain 1"/>
    <property type="match status" value="1"/>
</dbReference>
<accession>A0A562E7B0</accession>
<evidence type="ECO:0000256" key="1">
    <source>
        <dbReference type="ARBA" id="ARBA00002994"/>
    </source>
</evidence>
<dbReference type="GO" id="GO:0004300">
    <property type="term" value="F:enoyl-CoA hydratase activity"/>
    <property type="evidence" value="ECO:0007669"/>
    <property type="project" value="UniProtKB-EC"/>
</dbReference>
<dbReference type="PANTHER" id="PTHR11941:SF169">
    <property type="entry name" value="(7AS)-7A-METHYL-1,5-DIOXO-2,3,5,6,7,7A-HEXAHYDRO-1H-INDENE-CARBOXYL-COA HYDROLASE"/>
    <property type="match status" value="1"/>
</dbReference>
<evidence type="ECO:0000256" key="6">
    <source>
        <dbReference type="ARBA" id="ARBA00023709"/>
    </source>
</evidence>
<name>A0A562E7B0_RHORH</name>
<dbReference type="Pfam" id="PF00378">
    <property type="entry name" value="ECH_1"/>
    <property type="match status" value="1"/>
</dbReference>
<keyword evidence="5" id="KW-0456">Lyase</keyword>
<dbReference type="Proteomes" id="UP000317573">
    <property type="component" value="Unassembled WGS sequence"/>
</dbReference>
<dbReference type="Gene3D" id="1.10.12.10">
    <property type="entry name" value="Lyase 2-enoyl-coa Hydratase, Chain A, domain 2"/>
    <property type="match status" value="1"/>
</dbReference>
<comment type="catalytic activity">
    <reaction evidence="7">
        <text>a 4-saturated-(3S)-3-hydroxyacyl-CoA = a (3E)-enoyl-CoA + H2O</text>
        <dbReference type="Rhea" id="RHEA:20724"/>
        <dbReference type="ChEBI" id="CHEBI:15377"/>
        <dbReference type="ChEBI" id="CHEBI:58521"/>
        <dbReference type="ChEBI" id="CHEBI:137480"/>
        <dbReference type="EC" id="4.2.1.17"/>
    </reaction>
</comment>
<dbReference type="PROSITE" id="PS00166">
    <property type="entry name" value="ENOYL_COA_HYDRATASE"/>
    <property type="match status" value="1"/>
</dbReference>
<comment type="function">
    <text evidence="1">Could possibly oxidize fatty acids using specific components.</text>
</comment>
<organism evidence="9 10">
    <name type="scientific">Rhodococcus rhodochrous J45</name>
    <dbReference type="NCBI Taxonomy" id="935266"/>
    <lineage>
        <taxon>Bacteria</taxon>
        <taxon>Bacillati</taxon>
        <taxon>Actinomycetota</taxon>
        <taxon>Actinomycetes</taxon>
        <taxon>Mycobacteriales</taxon>
        <taxon>Nocardiaceae</taxon>
        <taxon>Rhodococcus</taxon>
    </lineage>
</organism>
<dbReference type="InterPro" id="IPR029045">
    <property type="entry name" value="ClpP/crotonase-like_dom_sf"/>
</dbReference>
<sequence>MTDAGTPLVEVSREGRVLVVEMRRSAKRNAVDRALADELDAALTQLDEDDDLWAGVLAADGPVFSAGSDLGAGGDYYTERGGEYGIIRRPRTKPLIAAVDGPALGGGFEIVLACDLVVASDAAVFGLPEVARGLVPTCAGLFRAPRSLPLNLARELVLTGDPISASRAYAAGFVNVLAPVGEAKSAAVRLAKRICTNAPVAVRASLAVVNEMASADDAAGWEITGTAMRAIAGSADAAEGVRAFFEKRSPEWTGR</sequence>
<dbReference type="InterPro" id="IPR018376">
    <property type="entry name" value="Enoyl-CoA_hyd/isom_CS"/>
</dbReference>
<evidence type="ECO:0000313" key="10">
    <source>
        <dbReference type="Proteomes" id="UP000317573"/>
    </source>
</evidence>
<comment type="similarity">
    <text evidence="2 8">Belongs to the enoyl-CoA hydratase/isomerase family.</text>
</comment>
<comment type="caution">
    <text evidence="9">The sequence shown here is derived from an EMBL/GenBank/DDBJ whole genome shotgun (WGS) entry which is preliminary data.</text>
</comment>
<dbReference type="SUPFAM" id="SSF52096">
    <property type="entry name" value="ClpP/crotonase"/>
    <property type="match status" value="1"/>
</dbReference>
<proteinExistence type="inferred from homology"/>
<dbReference type="EMBL" id="VLJT01000013">
    <property type="protein sequence ID" value="TWH18006.1"/>
    <property type="molecule type" value="Genomic_DNA"/>
</dbReference>
<protein>
    <submittedName>
        <fullName evidence="9">Enoyl-CoA hydratase/carnithine racemase</fullName>
    </submittedName>
</protein>
<dbReference type="RefSeq" id="WP_085470510.1">
    <property type="nucleotide sequence ID" value="NZ_VLJT01000013.1"/>
</dbReference>
<gene>
    <name evidence="9" type="ORF">L618_001600000500</name>
</gene>
<dbReference type="AlphaFoldDB" id="A0A562E7B0"/>
<dbReference type="InterPro" id="IPR014748">
    <property type="entry name" value="Enoyl-CoA_hydra_C"/>
</dbReference>
<evidence type="ECO:0000256" key="2">
    <source>
        <dbReference type="ARBA" id="ARBA00005254"/>
    </source>
</evidence>
<dbReference type="InterPro" id="IPR001753">
    <property type="entry name" value="Enoyl-CoA_hydra/iso"/>
</dbReference>